<comment type="caution">
    <text evidence="1">The sequence shown here is derived from an EMBL/GenBank/DDBJ whole genome shotgun (WGS) entry which is preliminary data.</text>
</comment>
<protein>
    <submittedName>
        <fullName evidence="1">Glyoxalase/bleomycin resistance/dioxygenase family protein</fullName>
    </submittedName>
</protein>
<evidence type="ECO:0000313" key="2">
    <source>
        <dbReference type="Proteomes" id="UP000605361"/>
    </source>
</evidence>
<dbReference type="InterPro" id="IPR029068">
    <property type="entry name" value="Glyas_Bleomycin-R_OHBP_Dase"/>
</dbReference>
<gene>
    <name evidence="1" type="ORF">ITP53_37100</name>
</gene>
<accession>A0A931AE10</accession>
<dbReference type="SUPFAM" id="SSF54593">
    <property type="entry name" value="Glyoxalase/Bleomycin resistance protein/Dihydroxybiphenyl dioxygenase"/>
    <property type="match status" value="1"/>
</dbReference>
<sequence length="96" mass="10418">MRANLVVIYTTKMEECRAFYASLGLEFRAERHGDGPPHYAAVLGDGFVVEIYPAAGGRETGALRLGFEVTGLPDHPPGRQVLLDPDGRAVEVHVRG</sequence>
<dbReference type="EMBL" id="JADOGI010000151">
    <property type="protein sequence ID" value="MBF8191232.1"/>
    <property type="molecule type" value="Genomic_DNA"/>
</dbReference>
<dbReference type="Gene3D" id="3.10.180.10">
    <property type="entry name" value="2,3-Dihydroxybiphenyl 1,2-Dioxygenase, domain 1"/>
    <property type="match status" value="1"/>
</dbReference>
<organism evidence="1 2">
    <name type="scientific">Nonomuraea cypriaca</name>
    <dbReference type="NCBI Taxonomy" id="1187855"/>
    <lineage>
        <taxon>Bacteria</taxon>
        <taxon>Bacillati</taxon>
        <taxon>Actinomycetota</taxon>
        <taxon>Actinomycetes</taxon>
        <taxon>Streptosporangiales</taxon>
        <taxon>Streptosporangiaceae</taxon>
        <taxon>Nonomuraea</taxon>
    </lineage>
</organism>
<proteinExistence type="predicted"/>
<evidence type="ECO:0000313" key="1">
    <source>
        <dbReference type="EMBL" id="MBF8191232.1"/>
    </source>
</evidence>
<name>A0A931AE10_9ACTN</name>
<dbReference type="Proteomes" id="UP000605361">
    <property type="component" value="Unassembled WGS sequence"/>
</dbReference>
<dbReference type="AlphaFoldDB" id="A0A931AE10"/>
<reference evidence="1" key="1">
    <citation type="submission" date="2020-11" db="EMBL/GenBank/DDBJ databases">
        <title>Whole-genome analyses of Nonomuraea sp. K274.</title>
        <authorList>
            <person name="Veyisoglu A."/>
        </authorList>
    </citation>
    <scope>NUCLEOTIDE SEQUENCE</scope>
    <source>
        <strain evidence="1">K274</strain>
    </source>
</reference>
<keyword evidence="2" id="KW-1185">Reference proteome</keyword>